<evidence type="ECO:0000313" key="2">
    <source>
        <dbReference type="Proteomes" id="UP000219564"/>
    </source>
</evidence>
<sequence length="41" mass="4242">MIEGVFFVPAHPLWQLCAGGIRAAGVPIVPILSPRTAATLA</sequence>
<protein>
    <submittedName>
        <fullName evidence="1">Uncharacterized protein</fullName>
    </submittedName>
</protein>
<evidence type="ECO:0000313" key="1">
    <source>
        <dbReference type="EMBL" id="SOB55216.1"/>
    </source>
</evidence>
<gene>
    <name evidence="1" type="ORF">PLUA15_80039</name>
</gene>
<proteinExistence type="predicted"/>
<comment type="caution">
    <text evidence="1">The sequence shown here is derived from an EMBL/GenBank/DDBJ whole genome shotgun (WGS) entry which is preliminary data.</text>
</comment>
<dbReference type="EMBL" id="OBKZ01000055">
    <property type="protein sequence ID" value="SOB55216.1"/>
    <property type="molecule type" value="Genomic_DNA"/>
</dbReference>
<dbReference type="AlphaFoldDB" id="A0AAX2HET0"/>
<name>A0AAX2HET0_9PSED</name>
<reference evidence="1 2" key="1">
    <citation type="submission" date="2017-08" db="EMBL/GenBank/DDBJ databases">
        <authorList>
            <person name="Chaillou S."/>
        </authorList>
    </citation>
    <scope>NUCLEOTIDE SEQUENCE [LARGE SCALE GENOMIC DNA]</scope>
    <source>
        <strain evidence="1 2">MFPA15A1205</strain>
    </source>
</reference>
<accession>A0AAX2HET0</accession>
<organism evidence="1 2">
    <name type="scientific">Pseudomonas lundensis</name>
    <dbReference type="NCBI Taxonomy" id="86185"/>
    <lineage>
        <taxon>Bacteria</taxon>
        <taxon>Pseudomonadati</taxon>
        <taxon>Pseudomonadota</taxon>
        <taxon>Gammaproteobacteria</taxon>
        <taxon>Pseudomonadales</taxon>
        <taxon>Pseudomonadaceae</taxon>
        <taxon>Pseudomonas</taxon>
    </lineage>
</organism>
<dbReference type="Proteomes" id="UP000219564">
    <property type="component" value="Unassembled WGS sequence"/>
</dbReference>